<feature type="compositionally biased region" description="Low complexity" evidence="6">
    <location>
        <begin position="207"/>
        <end position="223"/>
    </location>
</feature>
<dbReference type="InterPro" id="IPR008422">
    <property type="entry name" value="KN_HD"/>
</dbReference>
<accession>A0AAW0GEP9</accession>
<comment type="subcellular location">
    <subcellularLocation>
        <location evidence="5">Nucleus</location>
    </subcellularLocation>
</comment>
<feature type="region of interest" description="Disordered" evidence="6">
    <location>
        <begin position="435"/>
        <end position="456"/>
    </location>
</feature>
<feature type="compositionally biased region" description="Low complexity" evidence="6">
    <location>
        <begin position="435"/>
        <end position="447"/>
    </location>
</feature>
<dbReference type="Proteomes" id="UP001385951">
    <property type="component" value="Unassembled WGS sequence"/>
</dbReference>
<feature type="compositionally biased region" description="Polar residues" evidence="6">
    <location>
        <begin position="485"/>
        <end position="509"/>
    </location>
</feature>
<dbReference type="GO" id="GO:0003677">
    <property type="term" value="F:DNA binding"/>
    <property type="evidence" value="ECO:0007669"/>
    <property type="project" value="UniProtKB-UniRule"/>
</dbReference>
<dbReference type="EMBL" id="JASBNA010000007">
    <property type="protein sequence ID" value="KAK7689779.1"/>
    <property type="molecule type" value="Genomic_DNA"/>
</dbReference>
<dbReference type="SMART" id="SM00389">
    <property type="entry name" value="HOX"/>
    <property type="match status" value="1"/>
</dbReference>
<keyword evidence="4 5" id="KW-0539">Nucleus</keyword>
<feature type="region of interest" description="Disordered" evidence="6">
    <location>
        <begin position="485"/>
        <end position="643"/>
    </location>
</feature>
<feature type="region of interest" description="Disordered" evidence="6">
    <location>
        <begin position="75"/>
        <end position="191"/>
    </location>
</feature>
<dbReference type="InterPro" id="IPR050224">
    <property type="entry name" value="TALE_homeobox"/>
</dbReference>
<dbReference type="InterPro" id="IPR009057">
    <property type="entry name" value="Homeodomain-like_sf"/>
</dbReference>
<evidence type="ECO:0000259" key="7">
    <source>
        <dbReference type="PROSITE" id="PS50071"/>
    </source>
</evidence>
<organism evidence="8 9">
    <name type="scientific">Cerrena zonata</name>
    <dbReference type="NCBI Taxonomy" id="2478898"/>
    <lineage>
        <taxon>Eukaryota</taxon>
        <taxon>Fungi</taxon>
        <taxon>Dikarya</taxon>
        <taxon>Basidiomycota</taxon>
        <taxon>Agaricomycotina</taxon>
        <taxon>Agaricomycetes</taxon>
        <taxon>Polyporales</taxon>
        <taxon>Cerrenaceae</taxon>
        <taxon>Cerrena</taxon>
    </lineage>
</organism>
<proteinExistence type="inferred from homology"/>
<feature type="compositionally biased region" description="Polar residues" evidence="6">
    <location>
        <begin position="93"/>
        <end position="110"/>
    </location>
</feature>
<dbReference type="SUPFAM" id="SSF46689">
    <property type="entry name" value="Homeodomain-like"/>
    <property type="match status" value="1"/>
</dbReference>
<dbReference type="InterPro" id="IPR001356">
    <property type="entry name" value="HD"/>
</dbReference>
<feature type="compositionally biased region" description="Low complexity" evidence="6">
    <location>
        <begin position="516"/>
        <end position="527"/>
    </location>
</feature>
<feature type="DNA-binding region" description="Homeobox" evidence="5">
    <location>
        <begin position="371"/>
        <end position="433"/>
    </location>
</feature>
<feature type="region of interest" description="Disordered" evidence="6">
    <location>
        <begin position="297"/>
        <end position="380"/>
    </location>
</feature>
<dbReference type="PROSITE" id="PS50071">
    <property type="entry name" value="HOMEOBOX_2"/>
    <property type="match status" value="1"/>
</dbReference>
<reference evidence="8 9" key="1">
    <citation type="submission" date="2022-09" db="EMBL/GenBank/DDBJ databases">
        <authorList>
            <person name="Palmer J.M."/>
        </authorList>
    </citation>
    <scope>NUCLEOTIDE SEQUENCE [LARGE SCALE GENOMIC DNA]</scope>
    <source>
        <strain evidence="8 9">DSM 7382</strain>
    </source>
</reference>
<evidence type="ECO:0000256" key="1">
    <source>
        <dbReference type="ARBA" id="ARBA00005800"/>
    </source>
</evidence>
<feature type="compositionally biased region" description="Polar residues" evidence="6">
    <location>
        <begin position="631"/>
        <end position="643"/>
    </location>
</feature>
<evidence type="ECO:0000256" key="6">
    <source>
        <dbReference type="SAM" id="MobiDB-lite"/>
    </source>
</evidence>
<sequence length="643" mass="69423">MIDVHSSPADAQPLNSYNVAQLQFALEQPKNAQIDPLAFDVRILDSLSAEASPALVALHTHDAEIDYYSRRMSTSATSDSSLQSRPDKRAHSPSDSPSPKKQHWSNNNTPSPQPQDDHSALSSPRVQLPSLASSFQDRHEQRRASLPSIYADNSRLRLPHPTHRPTQSSSGLSSYQFPGSDEDKLSRPRLDIGNSLYGNEYGLNSTLSSSPSFPFSSQSPLSSAEYKTPSSGLSATEEHWASGGIVRPNSTPGHIAGALSPTIKYEDSLRHSSLSGSSSQQQHQQLFGGVTRIAGQHHHSDRVNSARDGLAMPGIKTESDWHFPNSDYPMSASSTTSSGLPSAASSAPPMSVGSSPTRSPQAPAPSLVERQPRKRGKLPKPVTDFLKDWLHRHSDHPYPSEEEKKQLCHATGLSMSQVSNWMINARRRILAPAHRAAAGPTTTTPFASRTGPLMDPARRASIPTDTLQLYYPMTLQPFDHPVSSTRQMVGMSRSLSSGHATPGSLSATANHHHPYDSSYSSNRMSYSGTLHPHAQSSGSHSSGGHGSGTFLSVPMSAPPISNPNPFIGSQPHQQQSLYSNSTQTTGQNSPYMHSPSHSTSSSGGRVLTPHDERDYQSQSTSRYSFPDHHSSSPQPGSGFGTPQ</sequence>
<evidence type="ECO:0000256" key="5">
    <source>
        <dbReference type="PROSITE-ProRule" id="PRU00108"/>
    </source>
</evidence>
<feature type="compositionally biased region" description="Polar residues" evidence="6">
    <location>
        <begin position="570"/>
        <end position="588"/>
    </location>
</feature>
<keyword evidence="9" id="KW-1185">Reference proteome</keyword>
<feature type="compositionally biased region" description="Low complexity" evidence="6">
    <location>
        <begin position="75"/>
        <end position="84"/>
    </location>
</feature>
<feature type="compositionally biased region" description="Basic and acidic residues" evidence="6">
    <location>
        <begin position="181"/>
        <end position="190"/>
    </location>
</feature>
<comment type="similarity">
    <text evidence="1">Belongs to the TALE/M-ATYP homeobox family.</text>
</comment>
<dbReference type="PANTHER" id="PTHR11850">
    <property type="entry name" value="HOMEOBOX PROTEIN TRANSCRIPTION FACTORS"/>
    <property type="match status" value="1"/>
</dbReference>
<dbReference type="GO" id="GO:0005634">
    <property type="term" value="C:nucleus"/>
    <property type="evidence" value="ECO:0007669"/>
    <property type="project" value="UniProtKB-SubCell"/>
</dbReference>
<protein>
    <recommendedName>
        <fullName evidence="7">Homeobox domain-containing protein</fullName>
    </recommendedName>
</protein>
<name>A0AAW0GEP9_9APHY</name>
<dbReference type="AlphaFoldDB" id="A0AAW0GEP9"/>
<feature type="compositionally biased region" description="Low complexity" evidence="6">
    <location>
        <begin position="589"/>
        <end position="602"/>
    </location>
</feature>
<feature type="compositionally biased region" description="Polar residues" evidence="6">
    <location>
        <begin position="164"/>
        <end position="177"/>
    </location>
</feature>
<evidence type="ECO:0000313" key="8">
    <source>
        <dbReference type="EMBL" id="KAK7689779.1"/>
    </source>
</evidence>
<feature type="region of interest" description="Disordered" evidence="6">
    <location>
        <begin position="207"/>
        <end position="235"/>
    </location>
</feature>
<dbReference type="GO" id="GO:0006355">
    <property type="term" value="P:regulation of DNA-templated transcription"/>
    <property type="evidence" value="ECO:0007669"/>
    <property type="project" value="InterPro"/>
</dbReference>
<evidence type="ECO:0000256" key="4">
    <source>
        <dbReference type="ARBA" id="ARBA00023242"/>
    </source>
</evidence>
<dbReference type="Gene3D" id="1.10.10.60">
    <property type="entry name" value="Homeodomain-like"/>
    <property type="match status" value="1"/>
</dbReference>
<comment type="caution">
    <text evidence="8">The sequence shown here is derived from an EMBL/GenBank/DDBJ whole genome shotgun (WGS) entry which is preliminary data.</text>
</comment>
<gene>
    <name evidence="8" type="ORF">QCA50_006418</name>
</gene>
<dbReference type="CDD" id="cd00086">
    <property type="entry name" value="homeodomain"/>
    <property type="match status" value="1"/>
</dbReference>
<feature type="domain" description="Homeobox" evidence="7">
    <location>
        <begin position="369"/>
        <end position="432"/>
    </location>
</feature>
<keyword evidence="3 5" id="KW-0371">Homeobox</keyword>
<dbReference type="Pfam" id="PF05920">
    <property type="entry name" value="Homeobox_KN"/>
    <property type="match status" value="1"/>
</dbReference>
<keyword evidence="2 5" id="KW-0238">DNA-binding</keyword>
<evidence type="ECO:0000256" key="3">
    <source>
        <dbReference type="ARBA" id="ARBA00023155"/>
    </source>
</evidence>
<feature type="compositionally biased region" description="Polar residues" evidence="6">
    <location>
        <begin position="120"/>
        <end position="135"/>
    </location>
</feature>
<evidence type="ECO:0000256" key="2">
    <source>
        <dbReference type="ARBA" id="ARBA00023125"/>
    </source>
</evidence>
<feature type="compositionally biased region" description="Low complexity" evidence="6">
    <location>
        <begin position="329"/>
        <end position="356"/>
    </location>
</feature>
<evidence type="ECO:0000313" key="9">
    <source>
        <dbReference type="Proteomes" id="UP001385951"/>
    </source>
</evidence>